<evidence type="ECO:0000256" key="1">
    <source>
        <dbReference type="ARBA" id="ARBA00000553"/>
    </source>
</evidence>
<keyword evidence="5" id="KW-0378">Hydrolase</keyword>
<dbReference type="AlphaFoldDB" id="A0A1Y1SHQ9"/>
<dbReference type="NCBIfam" id="TIGR00726">
    <property type="entry name" value="peptidoglycan editing factor PgeF"/>
    <property type="match status" value="1"/>
</dbReference>
<comment type="catalytic activity">
    <reaction evidence="7">
        <text>adenosine + H2O + H(+) = inosine + NH4(+)</text>
        <dbReference type="Rhea" id="RHEA:24408"/>
        <dbReference type="ChEBI" id="CHEBI:15377"/>
        <dbReference type="ChEBI" id="CHEBI:15378"/>
        <dbReference type="ChEBI" id="CHEBI:16335"/>
        <dbReference type="ChEBI" id="CHEBI:17596"/>
        <dbReference type="ChEBI" id="CHEBI:28938"/>
        <dbReference type="EC" id="3.5.4.4"/>
    </reaction>
    <physiologicalReaction direction="left-to-right" evidence="7">
        <dbReference type="Rhea" id="RHEA:24409"/>
    </physiologicalReaction>
</comment>
<evidence type="ECO:0000256" key="5">
    <source>
        <dbReference type="ARBA" id="ARBA00022801"/>
    </source>
</evidence>
<gene>
    <name evidence="11" type="ORF">ATO7_04980</name>
</gene>
<evidence type="ECO:0000313" key="12">
    <source>
        <dbReference type="Proteomes" id="UP000192342"/>
    </source>
</evidence>
<organism evidence="11 12">
    <name type="scientific">Oceanococcus atlanticus</name>
    <dbReference type="NCBI Taxonomy" id="1317117"/>
    <lineage>
        <taxon>Bacteria</taxon>
        <taxon>Pseudomonadati</taxon>
        <taxon>Pseudomonadota</taxon>
        <taxon>Gammaproteobacteria</taxon>
        <taxon>Chromatiales</taxon>
        <taxon>Oceanococcaceae</taxon>
        <taxon>Oceanococcus</taxon>
    </lineage>
</organism>
<dbReference type="Proteomes" id="UP000192342">
    <property type="component" value="Unassembled WGS sequence"/>
</dbReference>
<dbReference type="Pfam" id="PF02578">
    <property type="entry name" value="Cu-oxidase_4"/>
    <property type="match status" value="1"/>
</dbReference>
<evidence type="ECO:0000256" key="2">
    <source>
        <dbReference type="ARBA" id="ARBA00007353"/>
    </source>
</evidence>
<name>A0A1Y1SHQ9_9GAMM</name>
<comment type="similarity">
    <text evidence="2 10">Belongs to the purine nucleoside phosphorylase YfiH/LACC1 family.</text>
</comment>
<dbReference type="InterPro" id="IPR038371">
    <property type="entry name" value="Cu_polyphenol_OxRdtase_sf"/>
</dbReference>
<evidence type="ECO:0000256" key="8">
    <source>
        <dbReference type="ARBA" id="ARBA00048968"/>
    </source>
</evidence>
<evidence type="ECO:0000256" key="4">
    <source>
        <dbReference type="ARBA" id="ARBA00022723"/>
    </source>
</evidence>
<dbReference type="GO" id="GO:0016787">
    <property type="term" value="F:hydrolase activity"/>
    <property type="evidence" value="ECO:0007669"/>
    <property type="project" value="UniProtKB-KW"/>
</dbReference>
<evidence type="ECO:0000256" key="6">
    <source>
        <dbReference type="ARBA" id="ARBA00022833"/>
    </source>
</evidence>
<reference evidence="11 12" key="1">
    <citation type="submission" date="2013-04" db="EMBL/GenBank/DDBJ databases">
        <title>Oceanococcus atlanticus 22II-S10r2 Genome Sequencing.</title>
        <authorList>
            <person name="Lai Q."/>
            <person name="Li G."/>
            <person name="Shao Z."/>
        </authorList>
    </citation>
    <scope>NUCLEOTIDE SEQUENCE [LARGE SCALE GENOMIC DNA]</scope>
    <source>
        <strain evidence="11 12">22II-S10r2</strain>
    </source>
</reference>
<dbReference type="Gene3D" id="3.60.140.10">
    <property type="entry name" value="CNF1/YfiH-like putative cysteine hydrolases"/>
    <property type="match status" value="1"/>
</dbReference>
<comment type="catalytic activity">
    <reaction evidence="9">
        <text>S-methyl-5'-thioadenosine + phosphate = 5-(methylsulfanyl)-alpha-D-ribose 1-phosphate + adenine</text>
        <dbReference type="Rhea" id="RHEA:11852"/>
        <dbReference type="ChEBI" id="CHEBI:16708"/>
        <dbReference type="ChEBI" id="CHEBI:17509"/>
        <dbReference type="ChEBI" id="CHEBI:43474"/>
        <dbReference type="ChEBI" id="CHEBI:58533"/>
        <dbReference type="EC" id="2.4.2.28"/>
    </reaction>
    <physiologicalReaction direction="left-to-right" evidence="9">
        <dbReference type="Rhea" id="RHEA:11853"/>
    </physiologicalReaction>
</comment>
<dbReference type="RefSeq" id="WP_083560109.1">
    <property type="nucleotide sequence ID" value="NZ_AQQV01000001.1"/>
</dbReference>
<comment type="catalytic activity">
    <reaction evidence="1">
        <text>inosine + phosphate = alpha-D-ribose 1-phosphate + hypoxanthine</text>
        <dbReference type="Rhea" id="RHEA:27646"/>
        <dbReference type="ChEBI" id="CHEBI:17368"/>
        <dbReference type="ChEBI" id="CHEBI:17596"/>
        <dbReference type="ChEBI" id="CHEBI:43474"/>
        <dbReference type="ChEBI" id="CHEBI:57720"/>
        <dbReference type="EC" id="2.4.2.1"/>
    </reaction>
    <physiologicalReaction direction="left-to-right" evidence="1">
        <dbReference type="Rhea" id="RHEA:27647"/>
    </physiologicalReaction>
</comment>
<proteinExistence type="inferred from homology"/>
<comment type="caution">
    <text evidence="11">The sequence shown here is derived from an EMBL/GenBank/DDBJ whole genome shotgun (WGS) entry which is preliminary data.</text>
</comment>
<evidence type="ECO:0000313" key="11">
    <source>
        <dbReference type="EMBL" id="ORE89205.1"/>
    </source>
</evidence>
<sequence length="254" mass="27966">MTSTWLEPDWPALPGVRAAFTLRRGGVSQAPWDSLNLGAHVGDDPAHVHANRRRVCERLSLPAEPCWLEQVHGTRMVEATASWQVPRADAIWTRQPGRVCAVMVADCLPVLLRDTTGQCVAAIHAGWRGLAAGIIEQSLQMLAQSHGGARWQAWLGPCIGPAAFEVGPDVRAAFIQRWAHSQEAFVAKGEGRWFADLPRLARIQLAQCGVDEIWGGRWCTHSDAQSFFSYRRDSVTGRMAALIWRTSDKPSSLA</sequence>
<dbReference type="InterPro" id="IPR003730">
    <property type="entry name" value="Cu_polyphenol_OxRdtase"/>
</dbReference>
<evidence type="ECO:0000256" key="3">
    <source>
        <dbReference type="ARBA" id="ARBA00022679"/>
    </source>
</evidence>
<dbReference type="InterPro" id="IPR011324">
    <property type="entry name" value="Cytotoxic_necrot_fac-like_cat"/>
</dbReference>
<dbReference type="GO" id="GO:0005507">
    <property type="term" value="F:copper ion binding"/>
    <property type="evidence" value="ECO:0007669"/>
    <property type="project" value="TreeGrafter"/>
</dbReference>
<keyword evidence="12" id="KW-1185">Reference proteome</keyword>
<evidence type="ECO:0000256" key="9">
    <source>
        <dbReference type="ARBA" id="ARBA00049893"/>
    </source>
</evidence>
<dbReference type="CDD" id="cd16833">
    <property type="entry name" value="YfiH"/>
    <property type="match status" value="1"/>
</dbReference>
<accession>A0A1Y1SHQ9</accession>
<keyword evidence="6" id="KW-0862">Zinc</keyword>
<evidence type="ECO:0000256" key="7">
    <source>
        <dbReference type="ARBA" id="ARBA00047989"/>
    </source>
</evidence>
<dbReference type="PANTHER" id="PTHR30616">
    <property type="entry name" value="UNCHARACTERIZED PROTEIN YFIH"/>
    <property type="match status" value="1"/>
</dbReference>
<dbReference type="PANTHER" id="PTHR30616:SF2">
    <property type="entry name" value="PURINE NUCLEOSIDE PHOSPHORYLASE LACC1"/>
    <property type="match status" value="1"/>
</dbReference>
<evidence type="ECO:0000256" key="10">
    <source>
        <dbReference type="RuleBase" id="RU361274"/>
    </source>
</evidence>
<dbReference type="GO" id="GO:0017061">
    <property type="term" value="F:S-methyl-5-thioadenosine phosphorylase activity"/>
    <property type="evidence" value="ECO:0007669"/>
    <property type="project" value="UniProtKB-EC"/>
</dbReference>
<dbReference type="SUPFAM" id="SSF64438">
    <property type="entry name" value="CNF1/YfiH-like putative cysteine hydrolases"/>
    <property type="match status" value="1"/>
</dbReference>
<comment type="catalytic activity">
    <reaction evidence="8">
        <text>adenosine + phosphate = alpha-D-ribose 1-phosphate + adenine</text>
        <dbReference type="Rhea" id="RHEA:27642"/>
        <dbReference type="ChEBI" id="CHEBI:16335"/>
        <dbReference type="ChEBI" id="CHEBI:16708"/>
        <dbReference type="ChEBI" id="CHEBI:43474"/>
        <dbReference type="ChEBI" id="CHEBI:57720"/>
        <dbReference type="EC" id="2.4.2.1"/>
    </reaction>
    <physiologicalReaction direction="left-to-right" evidence="8">
        <dbReference type="Rhea" id="RHEA:27643"/>
    </physiologicalReaction>
</comment>
<dbReference type="EMBL" id="AQQV01000001">
    <property type="protein sequence ID" value="ORE89205.1"/>
    <property type="molecule type" value="Genomic_DNA"/>
</dbReference>
<keyword evidence="3" id="KW-0808">Transferase</keyword>
<dbReference type="STRING" id="1317117.ATO7_04980"/>
<protein>
    <recommendedName>
        <fullName evidence="10">Purine nucleoside phosphorylase</fullName>
    </recommendedName>
</protein>
<dbReference type="OrthoDB" id="4279at2"/>
<keyword evidence="4" id="KW-0479">Metal-binding</keyword>